<dbReference type="OrthoDB" id="317057at2"/>
<gene>
    <name evidence="3" type="ORF">EHQ30_04295</name>
</gene>
<keyword evidence="4" id="KW-1185">Reference proteome</keyword>
<dbReference type="InterPro" id="IPR050952">
    <property type="entry name" value="TRIM-NHL_E3_ligases"/>
</dbReference>
<dbReference type="EMBL" id="RQFP01000001">
    <property type="protein sequence ID" value="TGK95857.1"/>
    <property type="molecule type" value="Genomic_DNA"/>
</dbReference>
<evidence type="ECO:0000256" key="1">
    <source>
        <dbReference type="ARBA" id="ARBA00022737"/>
    </source>
</evidence>
<dbReference type="Pfam" id="PF01436">
    <property type="entry name" value="NHL"/>
    <property type="match status" value="2"/>
</dbReference>
<name>A0A2M9Y6Q8_9LEPT</name>
<dbReference type="PANTHER" id="PTHR24104">
    <property type="entry name" value="E3 UBIQUITIN-PROTEIN LIGASE NHLRC1-RELATED"/>
    <property type="match status" value="1"/>
</dbReference>
<feature type="signal peptide" evidence="2">
    <location>
        <begin position="1"/>
        <end position="26"/>
    </location>
</feature>
<dbReference type="PROSITE" id="PS51257">
    <property type="entry name" value="PROKAR_LIPOPROTEIN"/>
    <property type="match status" value="1"/>
</dbReference>
<dbReference type="GO" id="GO:0008270">
    <property type="term" value="F:zinc ion binding"/>
    <property type="evidence" value="ECO:0007669"/>
    <property type="project" value="UniProtKB-KW"/>
</dbReference>
<evidence type="ECO:0000313" key="3">
    <source>
        <dbReference type="EMBL" id="TGK95857.1"/>
    </source>
</evidence>
<keyword evidence="2" id="KW-0732">Signal</keyword>
<dbReference type="PANTHER" id="PTHR24104:SF25">
    <property type="entry name" value="PROTEIN LIN-41"/>
    <property type="match status" value="1"/>
</dbReference>
<dbReference type="SUPFAM" id="SSF63829">
    <property type="entry name" value="Calcium-dependent phosphotriesterase"/>
    <property type="match status" value="1"/>
</dbReference>
<dbReference type="Gene3D" id="2.60.40.10">
    <property type="entry name" value="Immunoglobulins"/>
    <property type="match status" value="1"/>
</dbReference>
<reference evidence="3" key="1">
    <citation type="journal article" date="2019" name="PLoS Negl. Trop. Dis.">
        <title>Revisiting the worldwide diversity of Leptospira species in the environment.</title>
        <authorList>
            <person name="Vincent A.T."/>
            <person name="Schiettekatte O."/>
            <person name="Bourhy P."/>
            <person name="Veyrier F.J."/>
            <person name="Picardeau M."/>
        </authorList>
    </citation>
    <scope>NUCLEOTIDE SEQUENCE [LARGE SCALE GENOMIC DNA]</scope>
    <source>
        <strain evidence="3">201800277</strain>
    </source>
</reference>
<sequence>MKLSFMKTLSKIQILTALSLIFLVTACKPESLNNQCDSKSDSFFPNLIVQAVTTAVSYHCGFNLVNIPPFGYRYSNYRLYLNFPVSIIPRHPMNSSYSIQGVLPTGLTFDHTTGEIKGTATAITTATNLTITKNSPGFGIVTITLQVVDTSATMVYGQYGFYNCANNYNNGSCAPGGPVTNQNLGFPFGVTGDSSGGVYISGVNRIQYFPPNTTASTKVYGQFGSFSCDIANNISAGSCTNSSPSEHTLNGVREIALDGQDGLYAVDTANQRALYYPKNTTTASMVYGQPGFTTSAPGSTSEVSLNNPQSIATSPEGGLYISESATHRVLYFPPGSTTATRVYGQTSFSTTVTNTTNVNLYGPMGITLDSDGGLYVVDTNHNRVLYFPVGSTTATRVYGQPSFTTGIAGATSASTLSGPTKVALDQSDNLYVSDTGNNRVVMYPRTTQSTGIVAVGVFGQFGDFSCGVANNNGSCGGPAVGPKNLSGPAGIYFNQLGQLHVADQGNNRILVF</sequence>
<dbReference type="Pfam" id="PF05345">
    <property type="entry name" value="He_PIG"/>
    <property type="match status" value="1"/>
</dbReference>
<evidence type="ECO:0000313" key="4">
    <source>
        <dbReference type="Proteomes" id="UP000297891"/>
    </source>
</evidence>
<evidence type="ECO:0008006" key="5">
    <source>
        <dbReference type="Google" id="ProtNLM"/>
    </source>
</evidence>
<dbReference type="Proteomes" id="UP000297891">
    <property type="component" value="Unassembled WGS sequence"/>
</dbReference>
<dbReference type="InterPro" id="IPR001258">
    <property type="entry name" value="NHL_repeat"/>
</dbReference>
<proteinExistence type="predicted"/>
<evidence type="ECO:0000256" key="2">
    <source>
        <dbReference type="SAM" id="SignalP"/>
    </source>
</evidence>
<feature type="chain" id="PRO_5044383800" description="SMP-30/Gluconolactonase/LRE-like region domain-containing protein" evidence="2">
    <location>
        <begin position="27"/>
        <end position="512"/>
    </location>
</feature>
<keyword evidence="1" id="KW-0677">Repeat</keyword>
<dbReference type="CDD" id="cd05819">
    <property type="entry name" value="NHL"/>
    <property type="match status" value="1"/>
</dbReference>
<organism evidence="3 4">
    <name type="scientific">Leptospira brenneri</name>
    <dbReference type="NCBI Taxonomy" id="2023182"/>
    <lineage>
        <taxon>Bacteria</taxon>
        <taxon>Pseudomonadati</taxon>
        <taxon>Spirochaetota</taxon>
        <taxon>Spirochaetia</taxon>
        <taxon>Leptospirales</taxon>
        <taxon>Leptospiraceae</taxon>
        <taxon>Leptospira</taxon>
    </lineage>
</organism>
<dbReference type="Gene3D" id="2.40.10.500">
    <property type="match status" value="3"/>
</dbReference>
<dbReference type="AlphaFoldDB" id="A0A2M9Y6Q8"/>
<accession>A0A2M9Y6Q8</accession>
<comment type="caution">
    <text evidence="3">The sequence shown here is derived from an EMBL/GenBank/DDBJ whole genome shotgun (WGS) entry which is preliminary data.</text>
</comment>
<protein>
    <recommendedName>
        <fullName evidence="5">SMP-30/Gluconolactonase/LRE-like region domain-containing protein</fullName>
    </recommendedName>
</protein>
<dbReference type="InterPro" id="IPR013783">
    <property type="entry name" value="Ig-like_fold"/>
</dbReference>